<organism evidence="4 5">
    <name type="scientific">Aspergillus uvarum CBS 121591</name>
    <dbReference type="NCBI Taxonomy" id="1448315"/>
    <lineage>
        <taxon>Eukaryota</taxon>
        <taxon>Fungi</taxon>
        <taxon>Dikarya</taxon>
        <taxon>Ascomycota</taxon>
        <taxon>Pezizomycotina</taxon>
        <taxon>Eurotiomycetes</taxon>
        <taxon>Eurotiomycetidae</taxon>
        <taxon>Eurotiales</taxon>
        <taxon>Aspergillaceae</taxon>
        <taxon>Aspergillus</taxon>
        <taxon>Aspergillus subgen. Circumdati</taxon>
    </lineage>
</organism>
<dbReference type="AlphaFoldDB" id="A0A319C6X9"/>
<keyword evidence="5" id="KW-1185">Reference proteome</keyword>
<dbReference type="Proteomes" id="UP000248340">
    <property type="component" value="Unassembled WGS sequence"/>
</dbReference>
<evidence type="ECO:0000256" key="2">
    <source>
        <dbReference type="SAM" id="MobiDB-lite"/>
    </source>
</evidence>
<dbReference type="OrthoDB" id="5324651at2759"/>
<feature type="region of interest" description="Disordered" evidence="2">
    <location>
        <begin position="114"/>
        <end position="142"/>
    </location>
</feature>
<keyword evidence="3" id="KW-0472">Membrane</keyword>
<dbReference type="EMBL" id="KZ821718">
    <property type="protein sequence ID" value="PYH79589.1"/>
    <property type="molecule type" value="Genomic_DNA"/>
</dbReference>
<keyword evidence="3" id="KW-1133">Transmembrane helix</keyword>
<name>A0A319C6X9_9EURO</name>
<evidence type="ECO:0008006" key="6">
    <source>
        <dbReference type="Google" id="ProtNLM"/>
    </source>
</evidence>
<sequence length="450" mass="49943">MEKIPSSERRAIFLACRAIFSGTNANIRKTKTIRAHLESHQSSLQALIPNYNIWRALPLVKYFLEQGLFQSSSKAQLQFPGLLEPCSVRQTQHAALEKEASHSNAQALQEVAETYEAQQRKEEDEDEKGKGGLGLPSEPPMASIPIAVNSVEVRQQELGNESDQSLSPERPPAPLFPLYLPYHAQHQILTTVQQVLEECIFDFCQRCVPDELTIRGWDCAAAVELSKWTRLLGQWSSRLPDGTLRPTDLELETMLATIVKIRHTAVHRLPTTAQGVCDLVAVAGKLATTIGDALRTAQLDDLHRDLQEKITILESNKSLLEANLACQLDSIQAERDRLDLEEKAIRAKTIQDDGENKRMVGLLVQRSVDQIFKVCANGSGPGAEGFSSSGSVAAGNGRFSEVGLSWLRGKIGGEGLGLWHRVVVVVCCFLLFASGFWYRFFMDWTVRRPG</sequence>
<proteinExistence type="predicted"/>
<evidence type="ECO:0000256" key="3">
    <source>
        <dbReference type="SAM" id="Phobius"/>
    </source>
</evidence>
<feature type="transmembrane region" description="Helical" evidence="3">
    <location>
        <begin position="418"/>
        <end position="438"/>
    </location>
</feature>
<feature type="coiled-coil region" evidence="1">
    <location>
        <begin position="303"/>
        <end position="348"/>
    </location>
</feature>
<keyword evidence="3" id="KW-0812">Transmembrane</keyword>
<keyword evidence="1" id="KW-0175">Coiled coil</keyword>
<dbReference type="STRING" id="1448315.A0A319C6X9"/>
<protein>
    <recommendedName>
        <fullName evidence="6">Ubiquinol-cytochrome-c reductase cytochrome c1</fullName>
    </recommendedName>
</protein>
<evidence type="ECO:0000313" key="5">
    <source>
        <dbReference type="Proteomes" id="UP000248340"/>
    </source>
</evidence>
<dbReference type="GeneID" id="37135269"/>
<evidence type="ECO:0000256" key="1">
    <source>
        <dbReference type="SAM" id="Coils"/>
    </source>
</evidence>
<evidence type="ECO:0000313" key="4">
    <source>
        <dbReference type="EMBL" id="PYH79589.1"/>
    </source>
</evidence>
<gene>
    <name evidence="4" type="ORF">BO82DRAFT_314965</name>
</gene>
<dbReference type="VEuPathDB" id="FungiDB:BO82DRAFT_314965"/>
<reference evidence="4 5" key="1">
    <citation type="submission" date="2016-12" db="EMBL/GenBank/DDBJ databases">
        <title>The genomes of Aspergillus section Nigri reveals drivers in fungal speciation.</title>
        <authorList>
            <consortium name="DOE Joint Genome Institute"/>
            <person name="Vesth T.C."/>
            <person name="Nybo J."/>
            <person name="Theobald S."/>
            <person name="Brandl J."/>
            <person name="Frisvad J.C."/>
            <person name="Nielsen K.F."/>
            <person name="Lyhne E.K."/>
            <person name="Kogle M.E."/>
            <person name="Kuo A."/>
            <person name="Riley R."/>
            <person name="Clum A."/>
            <person name="Nolan M."/>
            <person name="Lipzen A."/>
            <person name="Salamov A."/>
            <person name="Henrissat B."/>
            <person name="Wiebenga A."/>
            <person name="De Vries R.P."/>
            <person name="Grigoriev I.V."/>
            <person name="Mortensen U.H."/>
            <person name="Andersen M.R."/>
            <person name="Baker S.E."/>
        </authorList>
    </citation>
    <scope>NUCLEOTIDE SEQUENCE [LARGE SCALE GENOMIC DNA]</scope>
    <source>
        <strain evidence="4 5">CBS 121591</strain>
    </source>
</reference>
<dbReference type="RefSeq" id="XP_025489789.1">
    <property type="nucleotide sequence ID" value="XM_025632528.1"/>
</dbReference>
<feature type="compositionally biased region" description="Basic and acidic residues" evidence="2">
    <location>
        <begin position="118"/>
        <end position="130"/>
    </location>
</feature>
<accession>A0A319C6X9</accession>